<dbReference type="EMBL" id="LN679320">
    <property type="protein sequence ID" value="CEL56449.1"/>
    <property type="molecule type" value="Genomic_DNA"/>
</dbReference>
<gene>
    <name evidence="2" type="ORF">RSOLAG1IB_11921</name>
</gene>
<keyword evidence="3" id="KW-1185">Reference proteome</keyword>
<evidence type="ECO:0000256" key="1">
    <source>
        <dbReference type="SAM" id="MobiDB-lite"/>
    </source>
</evidence>
<name>A0A0B7FHM5_THACB</name>
<proteinExistence type="predicted"/>
<reference evidence="2 3" key="1">
    <citation type="submission" date="2014-11" db="EMBL/GenBank/DDBJ databases">
        <authorList>
            <person name="Wibberg Daniel"/>
        </authorList>
    </citation>
    <scope>NUCLEOTIDE SEQUENCE [LARGE SCALE GENOMIC DNA]</scope>
    <source>
        <strain evidence="2">Rhizoctonia solani AG1-IB 7/3/14</strain>
    </source>
</reference>
<dbReference type="AlphaFoldDB" id="A0A0B7FHM5"/>
<evidence type="ECO:0000313" key="2">
    <source>
        <dbReference type="EMBL" id="CEL56449.1"/>
    </source>
</evidence>
<feature type="compositionally biased region" description="Gly residues" evidence="1">
    <location>
        <begin position="14"/>
        <end position="28"/>
    </location>
</feature>
<accession>A0A0B7FHM5</accession>
<protein>
    <submittedName>
        <fullName evidence="2">Uncharacterized protein</fullName>
    </submittedName>
</protein>
<organism evidence="2 3">
    <name type="scientific">Thanatephorus cucumeris (strain AG1-IB / isolate 7/3/14)</name>
    <name type="common">Lettuce bottom rot fungus</name>
    <name type="synonym">Rhizoctonia solani</name>
    <dbReference type="NCBI Taxonomy" id="1108050"/>
    <lineage>
        <taxon>Eukaryota</taxon>
        <taxon>Fungi</taxon>
        <taxon>Dikarya</taxon>
        <taxon>Basidiomycota</taxon>
        <taxon>Agaricomycotina</taxon>
        <taxon>Agaricomycetes</taxon>
        <taxon>Cantharellales</taxon>
        <taxon>Ceratobasidiaceae</taxon>
        <taxon>Rhizoctonia</taxon>
        <taxon>Rhizoctonia solani AG-1</taxon>
    </lineage>
</organism>
<sequence>MQSEHVGDQQINSGGDGSGGGSGSGGKSGKISGFDFASAALRGQLSARSDRCRCPTPVRRLKHNRVSLSQLPTRVPLEGETRLCDSQGLFECITPWQSRIACRPVKGSVGLRVGPAAGPGAYGWPSAAYVACLQAGQRGWKSQEGLYRRRRSRGAASQAIADRYRSSLTSAALQFTRENTQLPSRVSKSTPTLPDDHTPAYWCFGAPFEIGTRCWQRCFPGPTNLRNADVLSRSLRLNRLNRKRSRL</sequence>
<dbReference type="Proteomes" id="UP000059188">
    <property type="component" value="Unassembled WGS sequence"/>
</dbReference>
<evidence type="ECO:0000313" key="3">
    <source>
        <dbReference type="Proteomes" id="UP000059188"/>
    </source>
</evidence>
<feature type="region of interest" description="Disordered" evidence="1">
    <location>
        <begin position="1"/>
        <end position="28"/>
    </location>
</feature>